<comment type="caution">
    <text evidence="2">The sequence shown here is derived from an EMBL/GenBank/DDBJ whole genome shotgun (WGS) entry which is preliminary data.</text>
</comment>
<evidence type="ECO:0000313" key="3">
    <source>
        <dbReference type="Proteomes" id="UP000588068"/>
    </source>
</evidence>
<accession>A0A841HLB1</accession>
<dbReference type="RefSeq" id="WP_184330950.1">
    <property type="nucleotide sequence ID" value="NZ_JACHHZ010000002.1"/>
</dbReference>
<dbReference type="InterPro" id="IPR007497">
    <property type="entry name" value="SIMPL/DUF541"/>
</dbReference>
<evidence type="ECO:0008006" key="4">
    <source>
        <dbReference type="Google" id="ProtNLM"/>
    </source>
</evidence>
<name>A0A841HLB1_9GAMM</name>
<dbReference type="Gene3D" id="3.30.70.2970">
    <property type="entry name" value="Protein of unknown function (DUF541), domain 2"/>
    <property type="match status" value="1"/>
</dbReference>
<dbReference type="Proteomes" id="UP000588068">
    <property type="component" value="Unassembled WGS sequence"/>
</dbReference>
<organism evidence="2 3">
    <name type="scientific">Povalibacter uvarum</name>
    <dbReference type="NCBI Taxonomy" id="732238"/>
    <lineage>
        <taxon>Bacteria</taxon>
        <taxon>Pseudomonadati</taxon>
        <taxon>Pseudomonadota</taxon>
        <taxon>Gammaproteobacteria</taxon>
        <taxon>Steroidobacterales</taxon>
        <taxon>Steroidobacteraceae</taxon>
        <taxon>Povalibacter</taxon>
    </lineage>
</organism>
<reference evidence="2 3" key="1">
    <citation type="submission" date="2020-08" db="EMBL/GenBank/DDBJ databases">
        <title>Genomic Encyclopedia of Type Strains, Phase IV (KMG-IV): sequencing the most valuable type-strain genomes for metagenomic binning, comparative biology and taxonomic classification.</title>
        <authorList>
            <person name="Goeker M."/>
        </authorList>
    </citation>
    <scope>NUCLEOTIDE SEQUENCE [LARGE SCALE GENOMIC DNA]</scope>
    <source>
        <strain evidence="2 3">DSM 26723</strain>
    </source>
</reference>
<dbReference type="EMBL" id="JACHHZ010000002">
    <property type="protein sequence ID" value="MBB6092998.1"/>
    <property type="molecule type" value="Genomic_DNA"/>
</dbReference>
<dbReference type="PANTHER" id="PTHR34387:SF2">
    <property type="entry name" value="SLR1258 PROTEIN"/>
    <property type="match status" value="1"/>
</dbReference>
<proteinExistence type="predicted"/>
<feature type="signal peptide" evidence="1">
    <location>
        <begin position="1"/>
        <end position="32"/>
    </location>
</feature>
<evidence type="ECO:0000256" key="1">
    <source>
        <dbReference type="SAM" id="SignalP"/>
    </source>
</evidence>
<sequence length="251" mass="27409">MSCTLNNRLLRNAFPWLGLTLCAFIVPAGAFAAEEAKPRTVAVSGQGEVQAEPDKAIVTLGVESRKPRLEDARAEVTKTVEAVLKLTRDLKIDQKNVRATRINVQPEYNWDNNARERNLIGYYVSRQVEVDLRDLEKLGTLLEKSTDLGVNQMGDPRLDSSKRRDLERSALAKAVEDARLNAETVAKAAGARLGPARTISASSGFVPAPVMERMQKMAMSADSGGASQTYQSGQMTFTGNVQVEYDLIVGP</sequence>
<evidence type="ECO:0000313" key="2">
    <source>
        <dbReference type="EMBL" id="MBB6092998.1"/>
    </source>
</evidence>
<gene>
    <name evidence="2" type="ORF">HNQ60_001876</name>
</gene>
<dbReference type="PANTHER" id="PTHR34387">
    <property type="entry name" value="SLR1258 PROTEIN"/>
    <property type="match status" value="1"/>
</dbReference>
<keyword evidence="3" id="KW-1185">Reference proteome</keyword>
<protein>
    <recommendedName>
        <fullName evidence="4">DUF541 domain-containing protein</fullName>
    </recommendedName>
</protein>
<dbReference type="GO" id="GO:0006974">
    <property type="term" value="P:DNA damage response"/>
    <property type="evidence" value="ECO:0007669"/>
    <property type="project" value="TreeGrafter"/>
</dbReference>
<keyword evidence="1" id="KW-0732">Signal</keyword>
<dbReference type="InterPro" id="IPR052022">
    <property type="entry name" value="26kDa_periplasmic_antigen"/>
</dbReference>
<feature type="chain" id="PRO_5032866849" description="DUF541 domain-containing protein" evidence="1">
    <location>
        <begin position="33"/>
        <end position="251"/>
    </location>
</feature>
<dbReference type="AlphaFoldDB" id="A0A841HLB1"/>
<dbReference type="Pfam" id="PF04402">
    <property type="entry name" value="SIMPL"/>
    <property type="match status" value="1"/>
</dbReference>
<dbReference type="Gene3D" id="3.30.110.170">
    <property type="entry name" value="Protein of unknown function (DUF541), domain 1"/>
    <property type="match status" value="1"/>
</dbReference>